<protein>
    <submittedName>
        <fullName evidence="1">Uncharacterized protein</fullName>
    </submittedName>
</protein>
<sequence>MEKIENDPCKRNVLPTVCFSLAVFANIDVQDPPLRFFVSALPLLVPSLRTSSSPLMDELTRQKDG</sequence>
<dbReference type="Proteomes" id="UP000053105">
    <property type="component" value="Unassembled WGS sequence"/>
</dbReference>
<reference evidence="1 2" key="1">
    <citation type="submission" date="2015-07" db="EMBL/GenBank/DDBJ databases">
        <title>The genome of Melipona quadrifasciata.</title>
        <authorList>
            <person name="Pan H."/>
            <person name="Kapheim K."/>
        </authorList>
    </citation>
    <scope>NUCLEOTIDE SEQUENCE [LARGE SCALE GENOMIC DNA]</scope>
    <source>
        <strain evidence="1">0111107301</strain>
        <tissue evidence="1">Whole body</tissue>
    </source>
</reference>
<evidence type="ECO:0000313" key="1">
    <source>
        <dbReference type="EMBL" id="KOX69189.1"/>
    </source>
</evidence>
<gene>
    <name evidence="1" type="ORF">WN51_06342</name>
</gene>
<accession>A0A0M8ZTG5</accession>
<dbReference type="EMBL" id="KQ435898">
    <property type="protein sequence ID" value="KOX69189.1"/>
    <property type="molecule type" value="Genomic_DNA"/>
</dbReference>
<proteinExistence type="predicted"/>
<name>A0A0M8ZTG5_9HYME</name>
<keyword evidence="2" id="KW-1185">Reference proteome</keyword>
<evidence type="ECO:0000313" key="2">
    <source>
        <dbReference type="Proteomes" id="UP000053105"/>
    </source>
</evidence>
<dbReference type="AlphaFoldDB" id="A0A0M8ZTG5"/>
<organism evidence="1 2">
    <name type="scientific">Melipona quadrifasciata</name>
    <dbReference type="NCBI Taxonomy" id="166423"/>
    <lineage>
        <taxon>Eukaryota</taxon>
        <taxon>Metazoa</taxon>
        <taxon>Ecdysozoa</taxon>
        <taxon>Arthropoda</taxon>
        <taxon>Hexapoda</taxon>
        <taxon>Insecta</taxon>
        <taxon>Pterygota</taxon>
        <taxon>Neoptera</taxon>
        <taxon>Endopterygota</taxon>
        <taxon>Hymenoptera</taxon>
        <taxon>Apocrita</taxon>
        <taxon>Aculeata</taxon>
        <taxon>Apoidea</taxon>
        <taxon>Anthophila</taxon>
        <taxon>Apidae</taxon>
        <taxon>Melipona</taxon>
    </lineage>
</organism>